<feature type="compositionally biased region" description="Polar residues" evidence="1">
    <location>
        <begin position="229"/>
        <end position="242"/>
    </location>
</feature>
<evidence type="ECO:0000313" key="3">
    <source>
        <dbReference type="Proteomes" id="UP001150941"/>
    </source>
</evidence>
<reference evidence="2" key="2">
    <citation type="journal article" date="2023" name="IMA Fungus">
        <title>Comparative genomic study of the Penicillium genus elucidates a diverse pangenome and 15 lateral gene transfer events.</title>
        <authorList>
            <person name="Petersen C."/>
            <person name="Sorensen T."/>
            <person name="Nielsen M.R."/>
            <person name="Sondergaard T.E."/>
            <person name="Sorensen J.L."/>
            <person name="Fitzpatrick D.A."/>
            <person name="Frisvad J.C."/>
            <person name="Nielsen K.L."/>
        </authorList>
    </citation>
    <scope>NUCLEOTIDE SEQUENCE</scope>
    <source>
        <strain evidence="2">IBT 19713</strain>
    </source>
</reference>
<dbReference type="GeneID" id="83201023"/>
<feature type="compositionally biased region" description="Basic and acidic residues" evidence="1">
    <location>
        <begin position="149"/>
        <end position="159"/>
    </location>
</feature>
<dbReference type="PANTHER" id="PTHR42023:SF1">
    <property type="entry name" value="BHLH DOMAIN-CONTAINING PROTEIN"/>
    <property type="match status" value="1"/>
</dbReference>
<gene>
    <name evidence="2" type="ORF">N7468_004423</name>
</gene>
<feature type="compositionally biased region" description="Basic and acidic residues" evidence="1">
    <location>
        <begin position="308"/>
        <end position="321"/>
    </location>
</feature>
<dbReference type="AlphaFoldDB" id="A0A9W9P8J6"/>
<protein>
    <submittedName>
        <fullName evidence="2">Uncharacterized protein</fullName>
    </submittedName>
</protein>
<sequence>MRLQSPCLPKKKIRAFPLPRVPMSHTRHVGIAFQGGPTIRAYGRPGQANPHNAKFHKPSGSAASNILQWGREQLQPKKKFAQARSRISSFSKNDPTDSKETQGRSSPPYESSRAEQPAITPNGRESPFDSNEYLGFVPTTVTTITPGGRGRERSTERPYSRLRRDRSSEPKRELNLGTPADTVRREKPSVRFGSTTILPEIETRASSLADSPRDKSNQDPPATAPEVFKSSQSTPVNASRSVQEPAREGTPEGVSVPSSTEDFASIMSRRRPIPNANVLPSSRKPVRKPTPSETASGPRASPQPQNAEEPKDPRDPQSRIRIMEAKRRELEKRRMSLETLVNELTRAIQPGPGALSYDMAAKAEVKKSLQSMESEIAEIKREEHEIGFKLSRAWKRWDEQENNGDGSNLWIKRVTS</sequence>
<name>A0A9W9P8J6_9EURO</name>
<evidence type="ECO:0000313" key="2">
    <source>
        <dbReference type="EMBL" id="KAJ5239804.1"/>
    </source>
</evidence>
<accession>A0A9W9P8J6</accession>
<feature type="compositionally biased region" description="Low complexity" evidence="1">
    <location>
        <begin position="137"/>
        <end position="146"/>
    </location>
</feature>
<feature type="compositionally biased region" description="Basic and acidic residues" evidence="1">
    <location>
        <begin position="165"/>
        <end position="174"/>
    </location>
</feature>
<reference evidence="2" key="1">
    <citation type="submission" date="2022-11" db="EMBL/GenBank/DDBJ databases">
        <authorList>
            <person name="Petersen C."/>
        </authorList>
    </citation>
    <scope>NUCLEOTIDE SEQUENCE</scope>
    <source>
        <strain evidence="2">IBT 19713</strain>
    </source>
</reference>
<feature type="region of interest" description="Disordered" evidence="1">
    <location>
        <begin position="36"/>
        <end position="60"/>
    </location>
</feature>
<evidence type="ECO:0000256" key="1">
    <source>
        <dbReference type="SAM" id="MobiDB-lite"/>
    </source>
</evidence>
<dbReference type="EMBL" id="JAPQKS010000003">
    <property type="protein sequence ID" value="KAJ5239804.1"/>
    <property type="molecule type" value="Genomic_DNA"/>
</dbReference>
<dbReference type="Proteomes" id="UP001150941">
    <property type="component" value="Unassembled WGS sequence"/>
</dbReference>
<dbReference type="OrthoDB" id="4507572at2759"/>
<organism evidence="2 3">
    <name type="scientific">Penicillium chermesinum</name>
    <dbReference type="NCBI Taxonomy" id="63820"/>
    <lineage>
        <taxon>Eukaryota</taxon>
        <taxon>Fungi</taxon>
        <taxon>Dikarya</taxon>
        <taxon>Ascomycota</taxon>
        <taxon>Pezizomycotina</taxon>
        <taxon>Eurotiomycetes</taxon>
        <taxon>Eurotiomycetidae</taxon>
        <taxon>Eurotiales</taxon>
        <taxon>Aspergillaceae</taxon>
        <taxon>Penicillium</taxon>
    </lineage>
</organism>
<feature type="region of interest" description="Disordered" evidence="1">
    <location>
        <begin position="75"/>
        <end position="321"/>
    </location>
</feature>
<dbReference type="RefSeq" id="XP_058332723.1">
    <property type="nucleotide sequence ID" value="XM_058473720.1"/>
</dbReference>
<comment type="caution">
    <text evidence="2">The sequence shown here is derived from an EMBL/GenBank/DDBJ whole genome shotgun (WGS) entry which is preliminary data.</text>
</comment>
<proteinExistence type="predicted"/>
<keyword evidence="3" id="KW-1185">Reference proteome</keyword>
<dbReference type="PANTHER" id="PTHR42023">
    <property type="entry name" value="BHLH DOMAIN-CONTAINING PROTEIN"/>
    <property type="match status" value="1"/>
</dbReference>